<dbReference type="AlphaFoldDB" id="A0A9P7AG40"/>
<protein>
    <recommendedName>
        <fullName evidence="2">DUF6533 domain-containing protein</fullName>
    </recommendedName>
</protein>
<feature type="transmembrane region" description="Helical" evidence="1">
    <location>
        <begin position="231"/>
        <end position="253"/>
    </location>
</feature>
<reference evidence="3" key="1">
    <citation type="journal article" date="2020" name="New Phytol.">
        <title>Comparative genomics reveals dynamic genome evolution in host specialist ectomycorrhizal fungi.</title>
        <authorList>
            <person name="Lofgren L.A."/>
            <person name="Nguyen N.H."/>
            <person name="Vilgalys R."/>
            <person name="Ruytinx J."/>
            <person name="Liao H.L."/>
            <person name="Branco S."/>
            <person name="Kuo A."/>
            <person name="LaButti K."/>
            <person name="Lipzen A."/>
            <person name="Andreopoulos W."/>
            <person name="Pangilinan J."/>
            <person name="Riley R."/>
            <person name="Hundley H."/>
            <person name="Na H."/>
            <person name="Barry K."/>
            <person name="Grigoriev I.V."/>
            <person name="Stajich J.E."/>
            <person name="Kennedy P.G."/>
        </authorList>
    </citation>
    <scope>NUCLEOTIDE SEQUENCE</scope>
    <source>
        <strain evidence="3">S12</strain>
    </source>
</reference>
<dbReference type="EMBL" id="JABBWE010000077">
    <property type="protein sequence ID" value="KAG1787619.1"/>
    <property type="molecule type" value="Genomic_DNA"/>
</dbReference>
<evidence type="ECO:0000313" key="4">
    <source>
        <dbReference type="Proteomes" id="UP000719766"/>
    </source>
</evidence>
<feature type="transmembrane region" description="Helical" evidence="1">
    <location>
        <begin position="265"/>
        <end position="286"/>
    </location>
</feature>
<dbReference type="InterPro" id="IPR045340">
    <property type="entry name" value="DUF6533"/>
</dbReference>
<proteinExistence type="predicted"/>
<keyword evidence="1" id="KW-0472">Membrane</keyword>
<feature type="transmembrane region" description="Helical" evidence="1">
    <location>
        <begin position="95"/>
        <end position="118"/>
    </location>
</feature>
<feature type="transmembrane region" description="Helical" evidence="1">
    <location>
        <begin position="130"/>
        <end position="154"/>
    </location>
</feature>
<dbReference type="Pfam" id="PF20151">
    <property type="entry name" value="DUF6533"/>
    <property type="match status" value="1"/>
</dbReference>
<evidence type="ECO:0000313" key="3">
    <source>
        <dbReference type="EMBL" id="KAG1787619.1"/>
    </source>
</evidence>
<gene>
    <name evidence="3" type="ORF">HD556DRAFT_1501557</name>
</gene>
<dbReference type="GeneID" id="64602726"/>
<evidence type="ECO:0000259" key="2">
    <source>
        <dbReference type="Pfam" id="PF20151"/>
    </source>
</evidence>
<evidence type="ECO:0000256" key="1">
    <source>
        <dbReference type="SAM" id="Phobius"/>
    </source>
</evidence>
<name>A0A9P7AG40_9AGAM</name>
<keyword evidence="1" id="KW-0812">Transmembrane</keyword>
<sequence>MSRSNLDYGFPVASFVLVMYDWALTFGQEVELVWRQRWSLMTVLYINALSWNNIYCLVHDMRCSDDLGDRYSQSSAPISTISLKLTAAPCRNVSFIMYIVWDWMGFVVFAMLWVIIITRLHAMYQGSRKIHIFLTVTFLAVNIFNGVVGVLLMMHSSGDQLILSGTYQCSTSIPENAIFLDSISWVLATVWEVLALCLAAWIAVKHFREVRRHSVGGIFGDCFMMLMKTHVVYFASFAAAACLNLIMLLSPTISVDQFSRETEFYYGFLQILMVIQSFVLGPRLILSIREYHAKLVADCDAATCMTSIAFQERVHISTSNGV</sequence>
<keyword evidence="1" id="KW-1133">Transmembrane helix</keyword>
<comment type="caution">
    <text evidence="3">The sequence shown here is derived from an EMBL/GenBank/DDBJ whole genome shotgun (WGS) entry which is preliminary data.</text>
</comment>
<feature type="domain" description="DUF6533" evidence="2">
    <location>
        <begin position="12"/>
        <end position="46"/>
    </location>
</feature>
<accession>A0A9P7AG40</accession>
<dbReference type="OrthoDB" id="2650825at2759"/>
<keyword evidence="4" id="KW-1185">Reference proteome</keyword>
<dbReference type="RefSeq" id="XP_041154950.1">
    <property type="nucleotide sequence ID" value="XM_041308962.1"/>
</dbReference>
<feature type="transmembrane region" description="Helical" evidence="1">
    <location>
        <begin position="183"/>
        <end position="204"/>
    </location>
</feature>
<dbReference type="Proteomes" id="UP000719766">
    <property type="component" value="Unassembled WGS sequence"/>
</dbReference>
<organism evidence="3 4">
    <name type="scientific">Suillus plorans</name>
    <dbReference type="NCBI Taxonomy" id="116603"/>
    <lineage>
        <taxon>Eukaryota</taxon>
        <taxon>Fungi</taxon>
        <taxon>Dikarya</taxon>
        <taxon>Basidiomycota</taxon>
        <taxon>Agaricomycotina</taxon>
        <taxon>Agaricomycetes</taxon>
        <taxon>Agaricomycetidae</taxon>
        <taxon>Boletales</taxon>
        <taxon>Suillineae</taxon>
        <taxon>Suillaceae</taxon>
        <taxon>Suillus</taxon>
    </lineage>
</organism>